<feature type="compositionally biased region" description="Low complexity" evidence="1">
    <location>
        <begin position="84"/>
        <end position="97"/>
    </location>
</feature>
<evidence type="ECO:0000313" key="2">
    <source>
        <dbReference type="EMBL" id="NYD90811.1"/>
    </source>
</evidence>
<feature type="compositionally biased region" description="Basic and acidic residues" evidence="1">
    <location>
        <begin position="109"/>
        <end position="144"/>
    </location>
</feature>
<accession>A0A7Y9FRE0</accession>
<name>A0A7Y9FRE0_9SPHN</name>
<dbReference type="EMBL" id="JACCBY010000003">
    <property type="protein sequence ID" value="NYD90811.1"/>
    <property type="molecule type" value="Genomic_DNA"/>
</dbReference>
<feature type="compositionally biased region" description="Low complexity" evidence="1">
    <location>
        <begin position="162"/>
        <end position="175"/>
    </location>
</feature>
<reference evidence="2 3" key="2">
    <citation type="submission" date="2020-08" db="EMBL/GenBank/DDBJ databases">
        <title>The Agave Microbiome: Exploring the role of microbial communities in plant adaptations to desert environments.</title>
        <authorList>
            <person name="Partida-Martinez L.P."/>
        </authorList>
    </citation>
    <scope>NUCLEOTIDE SEQUENCE [LARGE SCALE GENOMIC DNA]</scope>
    <source>
        <strain evidence="2 3">AS2.3</strain>
    </source>
</reference>
<gene>
    <name evidence="2" type="ORF">HD841_002608</name>
</gene>
<dbReference type="AlphaFoldDB" id="A0A7Y9FRE0"/>
<organism evidence="2 3">
    <name type="scientific">Sphingomonas melonis</name>
    <dbReference type="NCBI Taxonomy" id="152682"/>
    <lineage>
        <taxon>Bacteria</taxon>
        <taxon>Pseudomonadati</taxon>
        <taxon>Pseudomonadota</taxon>
        <taxon>Alphaproteobacteria</taxon>
        <taxon>Sphingomonadales</taxon>
        <taxon>Sphingomonadaceae</taxon>
        <taxon>Sphingomonas</taxon>
    </lineage>
</organism>
<feature type="compositionally biased region" description="Basic residues" evidence="1">
    <location>
        <begin position="176"/>
        <end position="185"/>
    </location>
</feature>
<evidence type="ECO:0000313" key="3">
    <source>
        <dbReference type="Proteomes" id="UP000517753"/>
    </source>
</evidence>
<reference evidence="2 3" key="1">
    <citation type="submission" date="2020-07" db="EMBL/GenBank/DDBJ databases">
        <authorList>
            <person name="Partida-Martinez L."/>
            <person name="Huntemann M."/>
            <person name="Clum A."/>
            <person name="Wang J."/>
            <person name="Palaniappan K."/>
            <person name="Ritter S."/>
            <person name="Chen I.-M."/>
            <person name="Stamatis D."/>
            <person name="Reddy T."/>
            <person name="O'Malley R."/>
            <person name="Daum C."/>
            <person name="Shapiro N."/>
            <person name="Ivanova N."/>
            <person name="Kyrpides N."/>
            <person name="Woyke T."/>
        </authorList>
    </citation>
    <scope>NUCLEOTIDE SEQUENCE [LARGE SCALE GENOMIC DNA]</scope>
    <source>
        <strain evidence="2 3">AS2.3</strain>
    </source>
</reference>
<protein>
    <submittedName>
        <fullName evidence="2">Type IV secretory pathway VirB10-like protein</fullName>
    </submittedName>
</protein>
<dbReference type="Proteomes" id="UP000517753">
    <property type="component" value="Unassembled WGS sequence"/>
</dbReference>
<feature type="compositionally biased region" description="Basic and acidic residues" evidence="1">
    <location>
        <begin position="151"/>
        <end position="161"/>
    </location>
</feature>
<dbReference type="RefSeq" id="WP_179509237.1">
    <property type="nucleotide sequence ID" value="NZ_JACCBY010000003.1"/>
</dbReference>
<comment type="caution">
    <text evidence="2">The sequence shown here is derived from an EMBL/GenBank/DDBJ whole genome shotgun (WGS) entry which is preliminary data.</text>
</comment>
<evidence type="ECO:0000256" key="1">
    <source>
        <dbReference type="SAM" id="MobiDB-lite"/>
    </source>
</evidence>
<sequence>MAKLKVYRTPIGFHDAYVAAASQKAALQAWGSERDLFARGIAEVVTDPALTEAPLAQPGTVIKRSRGSAAEQIAALPETPARTPRAPQADEADAPAPKARPKPAPKPAPKPDRHALDAADRALSEAEARHRSEDRALRAEEAQLAKRRRAMERAQQDERTALAEAQQAAADSYARAMRRWKGGEG</sequence>
<keyword evidence="3" id="KW-1185">Reference proteome</keyword>
<proteinExistence type="predicted"/>
<feature type="region of interest" description="Disordered" evidence="1">
    <location>
        <begin position="56"/>
        <end position="185"/>
    </location>
</feature>